<comment type="similarity">
    <text evidence="1">Belongs to the PemK/MazF family.</text>
</comment>
<dbReference type="AlphaFoldDB" id="A0A7T7CC65"/>
<evidence type="ECO:0000313" key="3">
    <source>
        <dbReference type="EMBL" id="QQK76679.1"/>
    </source>
</evidence>
<dbReference type="SUPFAM" id="SSF50118">
    <property type="entry name" value="Cell growth inhibitor/plasmid maintenance toxic component"/>
    <property type="match status" value="1"/>
</dbReference>
<organism evidence="3 4">
    <name type="scientific">Salicibibacter cibarius</name>
    <dbReference type="NCBI Taxonomy" id="2743000"/>
    <lineage>
        <taxon>Bacteria</taxon>
        <taxon>Bacillati</taxon>
        <taxon>Bacillota</taxon>
        <taxon>Bacilli</taxon>
        <taxon>Bacillales</taxon>
        <taxon>Bacillaceae</taxon>
        <taxon>Salicibibacter</taxon>
    </lineage>
</organism>
<dbReference type="InterPro" id="IPR011067">
    <property type="entry name" value="Plasmid_toxin/cell-grow_inhib"/>
</dbReference>
<evidence type="ECO:0000313" key="4">
    <source>
        <dbReference type="Proteomes" id="UP000595823"/>
    </source>
</evidence>
<dbReference type="RefSeq" id="WP_200123807.1">
    <property type="nucleotide sequence ID" value="NZ_CP054705.1"/>
</dbReference>
<sequence length="110" mass="12059">MLKQGDIIVVNVNPTKGHEQAGHRPFIILSNKHYNEVSTLAIGCSISKTSSDWVFNVGLPGGMQTTGKIKTDQLRSLDLKARGYRFVESAPKEVVSEALEKLGAIVDYED</sequence>
<protein>
    <submittedName>
        <fullName evidence="3">Type II toxin-antitoxin system PemK/MazF family toxin</fullName>
    </submittedName>
</protein>
<dbReference type="InterPro" id="IPR003477">
    <property type="entry name" value="PemK-like"/>
</dbReference>
<dbReference type="Gene3D" id="2.30.30.110">
    <property type="match status" value="1"/>
</dbReference>
<keyword evidence="2" id="KW-1277">Toxin-antitoxin system</keyword>
<keyword evidence="4" id="KW-1185">Reference proteome</keyword>
<dbReference type="GO" id="GO:0016075">
    <property type="term" value="P:rRNA catabolic process"/>
    <property type="evidence" value="ECO:0007669"/>
    <property type="project" value="TreeGrafter"/>
</dbReference>
<name>A0A7T7CC65_9BACI</name>
<evidence type="ECO:0000256" key="2">
    <source>
        <dbReference type="ARBA" id="ARBA00022649"/>
    </source>
</evidence>
<dbReference type="PANTHER" id="PTHR33988">
    <property type="entry name" value="ENDORIBONUCLEASE MAZF-RELATED"/>
    <property type="match status" value="1"/>
</dbReference>
<proteinExistence type="inferred from homology"/>
<dbReference type="Pfam" id="PF02452">
    <property type="entry name" value="PemK_toxin"/>
    <property type="match status" value="1"/>
</dbReference>
<dbReference type="GO" id="GO:0006402">
    <property type="term" value="P:mRNA catabolic process"/>
    <property type="evidence" value="ECO:0007669"/>
    <property type="project" value="TreeGrafter"/>
</dbReference>
<dbReference type="Proteomes" id="UP000595823">
    <property type="component" value="Chromosome"/>
</dbReference>
<dbReference type="KEGG" id="scia:HUG15_14625"/>
<evidence type="ECO:0000256" key="1">
    <source>
        <dbReference type="ARBA" id="ARBA00007521"/>
    </source>
</evidence>
<dbReference type="PANTHER" id="PTHR33988:SF3">
    <property type="entry name" value="ENDORIBONUCLEASE TOXIN CHPB-RELATED"/>
    <property type="match status" value="1"/>
</dbReference>
<gene>
    <name evidence="3" type="ORF">HUG15_14625</name>
</gene>
<accession>A0A7T7CC65</accession>
<dbReference type="GO" id="GO:0004521">
    <property type="term" value="F:RNA endonuclease activity"/>
    <property type="evidence" value="ECO:0007669"/>
    <property type="project" value="TreeGrafter"/>
</dbReference>
<dbReference type="GO" id="GO:0003677">
    <property type="term" value="F:DNA binding"/>
    <property type="evidence" value="ECO:0007669"/>
    <property type="project" value="InterPro"/>
</dbReference>
<dbReference type="EMBL" id="CP054705">
    <property type="protein sequence ID" value="QQK76679.1"/>
    <property type="molecule type" value="Genomic_DNA"/>
</dbReference>
<reference evidence="3 4" key="1">
    <citation type="submission" date="2020-06" db="EMBL/GenBank/DDBJ databases">
        <title>Genomic analysis of Salicibibacter sp. NKC5-3.</title>
        <authorList>
            <person name="Oh Y.J."/>
        </authorList>
    </citation>
    <scope>NUCLEOTIDE SEQUENCE [LARGE SCALE GENOMIC DNA]</scope>
    <source>
        <strain evidence="3 4">NKC5-3</strain>
    </source>
</reference>